<keyword evidence="3" id="KW-0808">Transferase</keyword>
<evidence type="ECO:0000313" key="4">
    <source>
        <dbReference type="Proteomes" id="UP000001933"/>
    </source>
</evidence>
<dbReference type="EMBL" id="CP000252">
    <property type="protein sequence ID" value="ABC78497.1"/>
    <property type="molecule type" value="Genomic_DNA"/>
</dbReference>
<dbReference type="eggNOG" id="COG0438">
    <property type="taxonomic scope" value="Bacteria"/>
</dbReference>
<dbReference type="HOGENOM" id="CLU_635725_0_0_7"/>
<proteinExistence type="predicted"/>
<dbReference type="SUPFAM" id="SSF53756">
    <property type="entry name" value="UDP-Glycosyltransferase/glycogen phosphorylase"/>
    <property type="match status" value="1"/>
</dbReference>
<sequence length="432" mass="49106">MKILLCCELYYPSVGGVQMVIQQLAERFVAMGHDVTVATTRLTTRKDDSLNGVRIRDFSIYGNFVSGMRGEIHEYENFITSEKYDVIMVKAAQQWTFDALWPVLDQVEAVKVFIPCGFSGLYEPSYAEYFRQLPYILRKFDRLIFYASDYRDINFAKEHGILNYSIVPNGANELEFEKQRDPDFRRSLGIAEDDFIFLTVGSFTGLKGHLEVAQAFEIADMDGRAATLILNGNKNIQNYSDVLQMFSKFLGVMRQYGIKYFTKHVIKVSLRSIGIRVGKDDQIDVTIGRIKKHAGKNVVVTDLPRPSLVNAFMAADLFVFASNVEYSPLVLFESAAAGTPFLTVPVGNSEEIAQWTGAGIVCPAERDARGYTRVDPHVLAKHMCKLVKDEALRQRLGAAGKKNWREKFTWEKISREYEKIFLTLLEEKIRKA</sequence>
<dbReference type="Proteomes" id="UP000001933">
    <property type="component" value="Chromosome"/>
</dbReference>
<dbReference type="CAZy" id="GT4">
    <property type="family name" value="Glycosyltransferase Family 4"/>
</dbReference>
<feature type="domain" description="Glycosyl transferase family 1" evidence="1">
    <location>
        <begin position="303"/>
        <end position="402"/>
    </location>
</feature>
<dbReference type="PANTHER" id="PTHR12526">
    <property type="entry name" value="GLYCOSYLTRANSFERASE"/>
    <property type="match status" value="1"/>
</dbReference>
<gene>
    <name evidence="3" type="ORF">SYN_02662</name>
</gene>
<reference evidence="3 4" key="1">
    <citation type="journal article" date="2007" name="Proc. Natl. Acad. Sci. U.S.A.">
        <title>The genome of Syntrophus aciditrophicus: life at the thermodynamic limit of microbial growth.</title>
        <authorList>
            <person name="McInerney M.J."/>
            <person name="Rohlin L."/>
            <person name="Mouttaki H."/>
            <person name="Kim U."/>
            <person name="Krupp R.S."/>
            <person name="Rios-Hernandez L."/>
            <person name="Sieber J."/>
            <person name="Struchtemeyer C.G."/>
            <person name="Bhattacharyya A."/>
            <person name="Campbell J.W."/>
            <person name="Gunsalus R.P."/>
        </authorList>
    </citation>
    <scope>NUCLEOTIDE SEQUENCE [LARGE SCALE GENOMIC DNA]</scope>
    <source>
        <strain evidence="3 4">SB</strain>
    </source>
</reference>
<dbReference type="RefSeq" id="WP_011418516.1">
    <property type="nucleotide sequence ID" value="NC_007759.1"/>
</dbReference>
<dbReference type="STRING" id="56780.SYN_02662"/>
<dbReference type="InterPro" id="IPR001296">
    <property type="entry name" value="Glyco_trans_1"/>
</dbReference>
<dbReference type="PANTHER" id="PTHR12526:SF630">
    <property type="entry name" value="GLYCOSYLTRANSFERASE"/>
    <property type="match status" value="1"/>
</dbReference>
<dbReference type="InterPro" id="IPR028098">
    <property type="entry name" value="Glyco_trans_4-like_N"/>
</dbReference>
<accession>Q2LWN7</accession>
<dbReference type="CDD" id="cd03801">
    <property type="entry name" value="GT4_PimA-like"/>
    <property type="match status" value="1"/>
</dbReference>
<dbReference type="Gene3D" id="3.40.50.2000">
    <property type="entry name" value="Glycogen Phosphorylase B"/>
    <property type="match status" value="2"/>
</dbReference>
<dbReference type="KEGG" id="sat:SYN_02662"/>
<evidence type="ECO:0000259" key="2">
    <source>
        <dbReference type="Pfam" id="PF13439"/>
    </source>
</evidence>
<dbReference type="EC" id="2.4.1.-" evidence="3"/>
<evidence type="ECO:0000313" key="3">
    <source>
        <dbReference type="EMBL" id="ABC78497.1"/>
    </source>
</evidence>
<protein>
    <submittedName>
        <fullName evidence="3">Alpha-L-glycero-D-manno-heptose alpha-1,3-glucosyltransferase</fullName>
        <ecNumber evidence="3">2.4.1.-</ecNumber>
    </submittedName>
</protein>
<feature type="domain" description="Glycosyltransferase subfamily 4-like N-terminal" evidence="2">
    <location>
        <begin position="14"/>
        <end position="102"/>
    </location>
</feature>
<dbReference type="Pfam" id="PF00534">
    <property type="entry name" value="Glycos_transf_1"/>
    <property type="match status" value="1"/>
</dbReference>
<name>Q2LWN7_SYNAS</name>
<dbReference type="Pfam" id="PF13439">
    <property type="entry name" value="Glyco_transf_4"/>
    <property type="match status" value="1"/>
</dbReference>
<dbReference type="GO" id="GO:0016757">
    <property type="term" value="F:glycosyltransferase activity"/>
    <property type="evidence" value="ECO:0007669"/>
    <property type="project" value="UniProtKB-KW"/>
</dbReference>
<keyword evidence="3" id="KW-0328">Glycosyltransferase</keyword>
<evidence type="ECO:0000259" key="1">
    <source>
        <dbReference type="Pfam" id="PF00534"/>
    </source>
</evidence>
<dbReference type="AlphaFoldDB" id="Q2LWN7"/>
<dbReference type="InParanoid" id="Q2LWN7"/>
<keyword evidence="4" id="KW-1185">Reference proteome</keyword>
<organism evidence="3 4">
    <name type="scientific">Syntrophus aciditrophicus (strain SB)</name>
    <dbReference type="NCBI Taxonomy" id="56780"/>
    <lineage>
        <taxon>Bacteria</taxon>
        <taxon>Pseudomonadati</taxon>
        <taxon>Thermodesulfobacteriota</taxon>
        <taxon>Syntrophia</taxon>
        <taxon>Syntrophales</taxon>
        <taxon>Syntrophaceae</taxon>
        <taxon>Syntrophus</taxon>
    </lineage>
</organism>